<evidence type="ECO:0000313" key="13">
    <source>
        <dbReference type="EMBL" id="ADM27050.1"/>
    </source>
</evidence>
<dbReference type="PANTHER" id="PTHR43665:SF1">
    <property type="entry name" value="ISOPENTENYL-DIPHOSPHATE DELTA-ISOMERASE"/>
    <property type="match status" value="1"/>
</dbReference>
<accession>E0SQA0</accession>
<evidence type="ECO:0000256" key="6">
    <source>
        <dbReference type="ARBA" id="ARBA00022842"/>
    </source>
</evidence>
<dbReference type="GO" id="GO:0010181">
    <property type="term" value="F:FMN binding"/>
    <property type="evidence" value="ECO:0007669"/>
    <property type="project" value="UniProtKB-UniRule"/>
</dbReference>
<dbReference type="AlphaFoldDB" id="E0SQA0"/>
<keyword evidence="9 11" id="KW-0413">Isomerase</keyword>
<gene>
    <name evidence="11" type="primary">fni</name>
    <name evidence="13" type="ordered locus">Igag_0201</name>
</gene>
<dbReference type="HOGENOM" id="CLU_065515_1_0_2"/>
<dbReference type="STRING" id="583356.Igag_0201"/>
<feature type="binding site" evidence="11">
    <location>
        <begin position="70"/>
        <end position="72"/>
    </location>
    <ligand>
        <name>FMN</name>
        <dbReference type="ChEBI" id="CHEBI:58210"/>
    </ligand>
</feature>
<comment type="caution">
    <text evidence="11">Lacks conserved residue(s) required for the propagation of feature annotation.</text>
</comment>
<comment type="cofactor">
    <cofactor evidence="11">
        <name>NADPH</name>
        <dbReference type="ChEBI" id="CHEBI:57783"/>
    </cofactor>
</comment>
<dbReference type="EMBL" id="CP002098">
    <property type="protein sequence ID" value="ADM27050.1"/>
    <property type="molecule type" value="Genomic_DNA"/>
</dbReference>
<keyword evidence="8 11" id="KW-0414">Isoprene biosynthesis</keyword>
<protein>
    <recommendedName>
        <fullName evidence="11">Isopentenyl-diphosphate delta-isomerase</fullName>
        <shortName evidence="11">IPP isomerase</shortName>
        <ecNumber evidence="11">5.3.3.2</ecNumber>
    </recommendedName>
    <alternativeName>
        <fullName evidence="11">Isopentenyl diphosphate:dimethylallyl diphosphate isomerase</fullName>
    </alternativeName>
    <alternativeName>
        <fullName evidence="11">Isopentenyl pyrophosphate isomerase</fullName>
    </alternativeName>
    <alternativeName>
        <fullName evidence="11">Type 2 isopentenyl diphosphate isomerase</fullName>
        <shortName evidence="11">IDI-2</shortName>
    </alternativeName>
</protein>
<dbReference type="GO" id="GO:0070402">
    <property type="term" value="F:NADPH binding"/>
    <property type="evidence" value="ECO:0007669"/>
    <property type="project" value="UniProtKB-UniRule"/>
</dbReference>
<comment type="subunit">
    <text evidence="10 11">Homooctamer. Dimer of tetramers.</text>
</comment>
<feature type="binding site" evidence="11">
    <location>
        <position position="100"/>
    </location>
    <ligand>
        <name>FMN</name>
        <dbReference type="ChEBI" id="CHEBI:58210"/>
    </ligand>
</feature>
<evidence type="ECO:0000256" key="10">
    <source>
        <dbReference type="ARBA" id="ARBA00025810"/>
    </source>
</evidence>
<dbReference type="EC" id="5.3.3.2" evidence="11"/>
<evidence type="ECO:0000256" key="11">
    <source>
        <dbReference type="HAMAP-Rule" id="MF_00354"/>
    </source>
</evidence>
<dbReference type="Gene3D" id="3.20.20.70">
    <property type="entry name" value="Aldolase class I"/>
    <property type="match status" value="1"/>
</dbReference>
<dbReference type="GO" id="GO:0016491">
    <property type="term" value="F:oxidoreductase activity"/>
    <property type="evidence" value="ECO:0007669"/>
    <property type="project" value="InterPro"/>
</dbReference>
<dbReference type="InterPro" id="IPR011179">
    <property type="entry name" value="IPdP_isomerase"/>
</dbReference>
<comment type="subcellular location">
    <subcellularLocation>
        <location evidence="11">Cytoplasm</location>
    </subcellularLocation>
</comment>
<feature type="binding site" evidence="11">
    <location>
        <begin position="277"/>
        <end position="279"/>
    </location>
    <ligand>
        <name>FMN</name>
        <dbReference type="ChEBI" id="CHEBI:58210"/>
    </ligand>
</feature>
<sequence length="380" mass="41866">MNRLMKLNIENRKWDHISLALDDYSQGPIDTWLSCVVLVHQAVADLSFDDIDTSVYFLGYKLKFPLIISGMTGGFSKAYELNKSLAEIAYRYGIGIGVGSQRAMLINSDTIHTYKIVREIAHGIPVIANIGIAQLIELGPNIAEKVVEAIEADALAIHLNMLQELVQLEGDRVFKGYIDAIRNVVERVKVPVIVKEVGHGISYELAKKLAEIGIQIIDVAGMGGTNWVKIELARYKDTKNIVMEASKEFITWGIPTGASIVEVRSALRTGIVIASGGIRNGIDIAKSIALGADICGMAQPFLKAVMNNTAEMFIEKIIYQLKMAMMLTSSKDINALKNVPIVITGRLAEWICSRKLSLRNSHAYISCCSCRNLSGENEFY</sequence>
<comment type="function">
    <text evidence="11">Involved in the biosynthesis of isoprenoids. Catalyzes the 1,3-allylic rearrangement of the homoallylic substrate isopentenyl (IPP) to its allylic isomer, dimethylallyl diphosphate (DMAPP).</text>
</comment>
<evidence type="ECO:0000256" key="5">
    <source>
        <dbReference type="ARBA" id="ARBA00022723"/>
    </source>
</evidence>
<dbReference type="GO" id="GO:0004452">
    <property type="term" value="F:isopentenyl-diphosphate delta-isomerase activity"/>
    <property type="evidence" value="ECO:0007669"/>
    <property type="project" value="UniProtKB-UniRule"/>
</dbReference>
<keyword evidence="5 11" id="KW-0479">Metal-binding</keyword>
<comment type="similarity">
    <text evidence="11">Belongs to the IPP isomerase type 2 family.</text>
</comment>
<keyword evidence="4 11" id="KW-0288">FMN</keyword>
<keyword evidence="6 11" id="KW-0460">Magnesium</keyword>
<dbReference type="Proteomes" id="UP000001304">
    <property type="component" value="Chromosome"/>
</dbReference>
<dbReference type="GO" id="GO:0008299">
    <property type="term" value="P:isoprenoid biosynthetic process"/>
    <property type="evidence" value="ECO:0007669"/>
    <property type="project" value="UniProtKB-UniRule"/>
</dbReference>
<dbReference type="SUPFAM" id="SSF51395">
    <property type="entry name" value="FMN-linked oxidoreductases"/>
    <property type="match status" value="1"/>
</dbReference>
<evidence type="ECO:0000256" key="1">
    <source>
        <dbReference type="ARBA" id="ARBA00001917"/>
    </source>
</evidence>
<dbReference type="GO" id="GO:0005737">
    <property type="term" value="C:cytoplasm"/>
    <property type="evidence" value="ECO:0007669"/>
    <property type="project" value="UniProtKB-SubCell"/>
</dbReference>
<comment type="catalytic activity">
    <reaction evidence="11">
        <text>isopentenyl diphosphate = dimethylallyl diphosphate</text>
        <dbReference type="Rhea" id="RHEA:23284"/>
        <dbReference type="ChEBI" id="CHEBI:57623"/>
        <dbReference type="ChEBI" id="CHEBI:128769"/>
        <dbReference type="EC" id="5.3.3.2"/>
    </reaction>
</comment>
<feature type="domain" description="FMN-dependent dehydrogenase" evidence="12">
    <location>
        <begin position="178"/>
        <end position="337"/>
    </location>
</feature>
<dbReference type="InterPro" id="IPR013785">
    <property type="entry name" value="Aldolase_TIM"/>
</dbReference>
<dbReference type="CDD" id="cd02811">
    <property type="entry name" value="IDI-2_FMN"/>
    <property type="match status" value="1"/>
</dbReference>
<evidence type="ECO:0000256" key="8">
    <source>
        <dbReference type="ARBA" id="ARBA00023229"/>
    </source>
</evidence>
<feature type="binding site" evidence="11">
    <location>
        <begin position="100"/>
        <end position="102"/>
    </location>
    <ligand>
        <name>substrate</name>
    </ligand>
</feature>
<feature type="binding site" evidence="11">
    <location>
        <position position="225"/>
    </location>
    <ligand>
        <name>FMN</name>
        <dbReference type="ChEBI" id="CHEBI:58210"/>
    </ligand>
</feature>
<evidence type="ECO:0000313" key="14">
    <source>
        <dbReference type="Proteomes" id="UP000001304"/>
    </source>
</evidence>
<dbReference type="HAMAP" id="MF_00354">
    <property type="entry name" value="Idi_2"/>
    <property type="match status" value="1"/>
</dbReference>
<dbReference type="InterPro" id="IPR000262">
    <property type="entry name" value="FMN-dep_DH"/>
</dbReference>
<evidence type="ECO:0000256" key="9">
    <source>
        <dbReference type="ARBA" id="ARBA00023235"/>
    </source>
</evidence>
<dbReference type="GO" id="GO:0000287">
    <property type="term" value="F:magnesium ion binding"/>
    <property type="evidence" value="ECO:0007669"/>
    <property type="project" value="UniProtKB-UniRule"/>
</dbReference>
<dbReference type="PANTHER" id="PTHR43665">
    <property type="entry name" value="ISOPENTENYL-DIPHOSPHATE DELTA-ISOMERASE"/>
    <property type="match status" value="1"/>
</dbReference>
<comment type="cofactor">
    <cofactor evidence="11">
        <name>Mg(2+)</name>
        <dbReference type="ChEBI" id="CHEBI:18420"/>
    </cofactor>
</comment>
<dbReference type="SMART" id="SM01240">
    <property type="entry name" value="IMPDH"/>
    <property type="match status" value="1"/>
</dbReference>
<keyword evidence="14" id="KW-1185">Reference proteome</keyword>
<keyword evidence="2 11" id="KW-0963">Cytoplasm</keyword>
<evidence type="ECO:0000256" key="2">
    <source>
        <dbReference type="ARBA" id="ARBA00022490"/>
    </source>
</evidence>
<feature type="binding site" evidence="11">
    <location>
        <position position="195"/>
    </location>
    <ligand>
        <name>FMN</name>
        <dbReference type="ChEBI" id="CHEBI:58210"/>
    </ligand>
</feature>
<proteinExistence type="inferred from homology"/>
<dbReference type="KEGG" id="iag:Igag_0201"/>
<feature type="binding site" evidence="11">
    <location>
        <begin position="298"/>
        <end position="299"/>
    </location>
    <ligand>
        <name>FMN</name>
        <dbReference type="ChEBI" id="CHEBI:58210"/>
    </ligand>
</feature>
<feature type="binding site" evidence="11">
    <location>
        <begin position="12"/>
        <end position="13"/>
    </location>
    <ligand>
        <name>substrate</name>
    </ligand>
</feature>
<feature type="binding site" evidence="11">
    <location>
        <position position="129"/>
    </location>
    <ligand>
        <name>FMN</name>
        <dbReference type="ChEBI" id="CHEBI:58210"/>
    </ligand>
</feature>
<feature type="binding site" evidence="11">
    <location>
        <position position="69"/>
    </location>
    <ligand>
        <name>FMN</name>
        <dbReference type="ChEBI" id="CHEBI:58210"/>
    </ligand>
</feature>
<dbReference type="Pfam" id="PF01070">
    <property type="entry name" value="FMN_dh"/>
    <property type="match status" value="1"/>
</dbReference>
<evidence type="ECO:0000256" key="3">
    <source>
        <dbReference type="ARBA" id="ARBA00022630"/>
    </source>
</evidence>
<keyword evidence="3 11" id="KW-0285">Flavoprotein</keyword>
<evidence type="ECO:0000259" key="12">
    <source>
        <dbReference type="Pfam" id="PF01070"/>
    </source>
</evidence>
<name>E0SQA0_IGNAA</name>
<reference evidence="13 14" key="1">
    <citation type="journal article" date="2010" name="Stand. Genomic Sci.">
        <title>Complete genome sequence of Ignisphaera aggregans type strain (AQ1.S1).</title>
        <authorList>
            <person name="Goker M."/>
            <person name="Held B."/>
            <person name="Lapidus A."/>
            <person name="Nolan M."/>
            <person name="Spring S."/>
            <person name="Yasawong M."/>
            <person name="Lucas S."/>
            <person name="Glavina Del Rio T."/>
            <person name="Tice H."/>
            <person name="Cheng J.F."/>
            <person name="Goodwin L."/>
            <person name="Tapia R."/>
            <person name="Pitluck S."/>
            <person name="Liolios K."/>
            <person name="Ivanova N."/>
            <person name="Mavromatis K."/>
            <person name="Mikhailova N."/>
            <person name="Pati A."/>
            <person name="Chen A."/>
            <person name="Palaniappan K."/>
            <person name="Brambilla E."/>
            <person name="Land M."/>
            <person name="Hauser L."/>
            <person name="Chang Y.J."/>
            <person name="Jeffries C.D."/>
            <person name="Brettin T."/>
            <person name="Detter J.C."/>
            <person name="Han C."/>
            <person name="Rohde M."/>
            <person name="Sikorski J."/>
            <person name="Woyke T."/>
            <person name="Bristow J."/>
            <person name="Eisen J.A."/>
            <person name="Markowitz V."/>
            <person name="Hugenholtz P."/>
            <person name="Kyrpides N.C."/>
            <person name="Klenk H.P."/>
        </authorList>
    </citation>
    <scope>NUCLEOTIDE SEQUENCE [LARGE SCALE GENOMIC DNA]</scope>
    <source>
        <strain evidence="14">DSM 17230 / JCM 13409 / AQ1.S1</strain>
    </source>
</reference>
<evidence type="ECO:0000256" key="7">
    <source>
        <dbReference type="ARBA" id="ARBA00022857"/>
    </source>
</evidence>
<dbReference type="NCBIfam" id="TIGR02151">
    <property type="entry name" value="IPP_isom_2"/>
    <property type="match status" value="1"/>
</dbReference>
<evidence type="ECO:0000256" key="4">
    <source>
        <dbReference type="ARBA" id="ARBA00022643"/>
    </source>
</evidence>
<organism evidence="13 14">
    <name type="scientific">Ignisphaera aggregans (strain DSM 17230 / JCM 13409 / AQ1.S1)</name>
    <dbReference type="NCBI Taxonomy" id="583356"/>
    <lineage>
        <taxon>Archaea</taxon>
        <taxon>Thermoproteota</taxon>
        <taxon>Thermoprotei</taxon>
        <taxon>Desulfurococcales</taxon>
        <taxon>Desulfurococcaceae</taxon>
        <taxon>Ignisphaera</taxon>
    </lineage>
</organism>
<dbReference type="PIRSF" id="PIRSF003314">
    <property type="entry name" value="IPP_isomerase"/>
    <property type="match status" value="1"/>
</dbReference>
<feature type="binding site" evidence="11">
    <location>
        <position position="164"/>
    </location>
    <ligand>
        <name>Mg(2+)</name>
        <dbReference type="ChEBI" id="CHEBI:18420"/>
    </ligand>
</feature>
<feature type="binding site" evidence="11">
    <location>
        <position position="163"/>
    </location>
    <ligand>
        <name>substrate</name>
    </ligand>
</feature>
<comment type="cofactor">
    <cofactor evidence="1 11">
        <name>FMN</name>
        <dbReference type="ChEBI" id="CHEBI:58210"/>
    </cofactor>
</comment>
<keyword evidence="7 11" id="KW-0521">NADP</keyword>